<dbReference type="AlphaFoldDB" id="A0A7J7J5G9"/>
<evidence type="ECO:0000313" key="6">
    <source>
        <dbReference type="Proteomes" id="UP000593567"/>
    </source>
</evidence>
<name>A0A7J7J5G9_BUGNE</name>
<evidence type="ECO:0000256" key="3">
    <source>
        <dbReference type="PROSITE-ProRule" id="PRU00221"/>
    </source>
</evidence>
<feature type="repeat" description="WD" evidence="3">
    <location>
        <begin position="142"/>
        <end position="184"/>
    </location>
</feature>
<sequence>MPGDNGVAHGASKFKHKVWRRQRSTTEGENSRCADSATLDNCRQNLRALFSQIEQEFEKLYSENISLQDRVNLLSLRLEQCGSAERPDNYDQIDGGLQKNAKKSGSQISQKIKSTYKTSTSRFTSTFKSTSQPYCGQLVRTFADHTDGVWEVSVSHQGHRVLGTASADYTARIWCIESGAVLLQYYGHHGSVNSIRFHPTNDLVLTASGDNTAHIWKASIPTSLLTSSELKNKQSSDEEVEDEKAVDVSNTHFIHAPLQTILGHSNVVVAADWLVKGDRVISGSWDGSALVSDVETGVTVDTLSGHENALTNVVCHSSQPFALTSSKDSSVRLWDIRDSSVQVNALVGHSSSVTSAVFAATNRIVSSSDDRTVKCWDMRNMSAPYIVIRCDSAVNRLSVSNTGTIAVPQDNRHIRLYDLNGARLGRLPRSNHVGHTRMVSSTAWNDDIGGCCNLFTAGFEKRVLGWNVTVKTSDSKDKTKSNN</sequence>
<dbReference type="SUPFAM" id="SSF50978">
    <property type="entry name" value="WD40 repeat-like"/>
    <property type="match status" value="1"/>
</dbReference>
<dbReference type="PROSITE" id="PS00678">
    <property type="entry name" value="WD_REPEATS_1"/>
    <property type="match status" value="1"/>
</dbReference>
<keyword evidence="6" id="KW-1185">Reference proteome</keyword>
<dbReference type="PANTHER" id="PTHR19848">
    <property type="entry name" value="WD40 REPEAT PROTEIN"/>
    <property type="match status" value="1"/>
</dbReference>
<dbReference type="SMART" id="SM00320">
    <property type="entry name" value="WD40"/>
    <property type="match status" value="6"/>
</dbReference>
<dbReference type="CDD" id="cd00200">
    <property type="entry name" value="WD40"/>
    <property type="match status" value="1"/>
</dbReference>
<comment type="caution">
    <text evidence="5">The sequence shown here is derived from an EMBL/GenBank/DDBJ whole genome shotgun (WGS) entry which is preliminary data.</text>
</comment>
<evidence type="ECO:0000313" key="5">
    <source>
        <dbReference type="EMBL" id="KAF6020901.1"/>
    </source>
</evidence>
<evidence type="ECO:0000256" key="1">
    <source>
        <dbReference type="ARBA" id="ARBA00022574"/>
    </source>
</evidence>
<dbReference type="InterPro" id="IPR019775">
    <property type="entry name" value="WD40_repeat_CS"/>
</dbReference>
<evidence type="ECO:0000256" key="2">
    <source>
        <dbReference type="ARBA" id="ARBA00022737"/>
    </source>
</evidence>
<feature type="repeat" description="WD" evidence="3">
    <location>
        <begin position="346"/>
        <end position="386"/>
    </location>
</feature>
<evidence type="ECO:0000256" key="4">
    <source>
        <dbReference type="SAM" id="MobiDB-lite"/>
    </source>
</evidence>
<feature type="compositionally biased region" description="Basic residues" evidence="4">
    <location>
        <begin position="12"/>
        <end position="23"/>
    </location>
</feature>
<dbReference type="EMBL" id="VXIV02003141">
    <property type="protein sequence ID" value="KAF6020901.1"/>
    <property type="molecule type" value="Genomic_DNA"/>
</dbReference>
<gene>
    <name evidence="5" type="ORF">EB796_020816</name>
</gene>
<dbReference type="Gene3D" id="2.130.10.10">
    <property type="entry name" value="YVTN repeat-like/Quinoprotein amine dehydrogenase"/>
    <property type="match status" value="3"/>
</dbReference>
<dbReference type="PANTHER" id="PTHR19848:SF8">
    <property type="entry name" value="F-BOX AND WD REPEAT DOMAIN CONTAINING 7"/>
    <property type="match status" value="1"/>
</dbReference>
<accession>A0A7J7J5G9</accession>
<dbReference type="PRINTS" id="PR00320">
    <property type="entry name" value="GPROTEINBRPT"/>
</dbReference>
<dbReference type="InterPro" id="IPR036322">
    <property type="entry name" value="WD40_repeat_dom_sf"/>
</dbReference>
<dbReference type="InterPro" id="IPR015943">
    <property type="entry name" value="WD40/YVTN_repeat-like_dom_sf"/>
</dbReference>
<evidence type="ECO:0008006" key="7">
    <source>
        <dbReference type="Google" id="ProtNLM"/>
    </source>
</evidence>
<dbReference type="Proteomes" id="UP000593567">
    <property type="component" value="Unassembled WGS sequence"/>
</dbReference>
<dbReference type="PROSITE" id="PS50082">
    <property type="entry name" value="WD_REPEATS_2"/>
    <property type="match status" value="4"/>
</dbReference>
<feature type="region of interest" description="Disordered" evidence="4">
    <location>
        <begin position="87"/>
        <end position="108"/>
    </location>
</feature>
<dbReference type="OrthoDB" id="9984207at2759"/>
<dbReference type="PROSITE" id="PS50294">
    <property type="entry name" value="WD_REPEATS_REGION"/>
    <property type="match status" value="3"/>
</dbReference>
<feature type="region of interest" description="Disordered" evidence="4">
    <location>
        <begin position="1"/>
        <end position="32"/>
    </location>
</feature>
<dbReference type="InterPro" id="IPR020472">
    <property type="entry name" value="WD40_PAC1"/>
</dbReference>
<keyword evidence="2" id="KW-0677">Repeat</keyword>
<reference evidence="5" key="1">
    <citation type="submission" date="2020-06" db="EMBL/GenBank/DDBJ databases">
        <title>Draft genome of Bugula neritina, a colonial animal packing powerful symbionts and potential medicines.</title>
        <authorList>
            <person name="Rayko M."/>
        </authorList>
    </citation>
    <scope>NUCLEOTIDE SEQUENCE [LARGE SCALE GENOMIC DNA]</scope>
    <source>
        <strain evidence="5">Kwan_BN1</strain>
    </source>
</reference>
<keyword evidence="1 3" id="KW-0853">WD repeat</keyword>
<proteinExistence type="predicted"/>
<feature type="repeat" description="WD" evidence="3">
    <location>
        <begin position="303"/>
        <end position="344"/>
    </location>
</feature>
<dbReference type="InterPro" id="IPR001680">
    <property type="entry name" value="WD40_rpt"/>
</dbReference>
<organism evidence="5 6">
    <name type="scientific">Bugula neritina</name>
    <name type="common">Brown bryozoan</name>
    <name type="synonym">Sertularia neritina</name>
    <dbReference type="NCBI Taxonomy" id="10212"/>
    <lineage>
        <taxon>Eukaryota</taxon>
        <taxon>Metazoa</taxon>
        <taxon>Spiralia</taxon>
        <taxon>Lophotrochozoa</taxon>
        <taxon>Bryozoa</taxon>
        <taxon>Gymnolaemata</taxon>
        <taxon>Cheilostomatida</taxon>
        <taxon>Flustrina</taxon>
        <taxon>Buguloidea</taxon>
        <taxon>Bugulidae</taxon>
        <taxon>Bugula</taxon>
    </lineage>
</organism>
<feature type="repeat" description="WD" evidence="3">
    <location>
        <begin position="185"/>
        <end position="226"/>
    </location>
</feature>
<protein>
    <recommendedName>
        <fullName evidence="7">WDR37</fullName>
    </recommendedName>
</protein>
<dbReference type="Pfam" id="PF00400">
    <property type="entry name" value="WD40"/>
    <property type="match status" value="5"/>
</dbReference>